<feature type="non-terminal residue" evidence="1">
    <location>
        <position position="1"/>
    </location>
</feature>
<name>A0A815UG40_9BILA</name>
<accession>A0A815UG40</accession>
<dbReference type="Proteomes" id="UP000663891">
    <property type="component" value="Unassembled WGS sequence"/>
</dbReference>
<organism evidence="1 2">
    <name type="scientific">Adineta steineri</name>
    <dbReference type="NCBI Taxonomy" id="433720"/>
    <lineage>
        <taxon>Eukaryota</taxon>
        <taxon>Metazoa</taxon>
        <taxon>Spiralia</taxon>
        <taxon>Gnathifera</taxon>
        <taxon>Rotifera</taxon>
        <taxon>Eurotatoria</taxon>
        <taxon>Bdelloidea</taxon>
        <taxon>Adinetida</taxon>
        <taxon>Adinetidae</taxon>
        <taxon>Adineta</taxon>
    </lineage>
</organism>
<proteinExistence type="predicted"/>
<reference evidence="1" key="1">
    <citation type="submission" date="2021-02" db="EMBL/GenBank/DDBJ databases">
        <authorList>
            <person name="Nowell W R."/>
        </authorList>
    </citation>
    <scope>NUCLEOTIDE SEQUENCE</scope>
</reference>
<dbReference type="OrthoDB" id="10036531at2759"/>
<evidence type="ECO:0000313" key="1">
    <source>
        <dbReference type="EMBL" id="CAF1518588.1"/>
    </source>
</evidence>
<sequence>SFFKLNDRQWRKAIEKYPDLLIDDGIDYLDRSVTAAINIGTDKYFDNKTVLSQFDGLFKLLQSKTEYKDHEIEVLVDNARTHTVKQYTIHDFGKGIDTGCLVKFIKYIDKNDIQQSVDCFF</sequence>
<gene>
    <name evidence="1" type="ORF">VCS650_LOCUS43163</name>
</gene>
<dbReference type="EMBL" id="CAJNON010002902">
    <property type="protein sequence ID" value="CAF1518588.1"/>
    <property type="molecule type" value="Genomic_DNA"/>
</dbReference>
<evidence type="ECO:0000313" key="2">
    <source>
        <dbReference type="Proteomes" id="UP000663891"/>
    </source>
</evidence>
<protein>
    <submittedName>
        <fullName evidence="1">Uncharacterized protein</fullName>
    </submittedName>
</protein>
<dbReference type="AlphaFoldDB" id="A0A815UG40"/>
<comment type="caution">
    <text evidence="1">The sequence shown here is derived from an EMBL/GenBank/DDBJ whole genome shotgun (WGS) entry which is preliminary data.</text>
</comment>